<protein>
    <submittedName>
        <fullName evidence="2">Uncharacterized protein</fullName>
    </submittedName>
</protein>
<dbReference type="EMBL" id="JAKREW010000066">
    <property type="protein sequence ID" value="MCG7509043.1"/>
    <property type="molecule type" value="Genomic_DNA"/>
</dbReference>
<sequence>MKWILAVLSVFLAAPSHAEDVFSRTDMMMVQGKCIRLVLEGIDLTGTCDDQAASHTEAPDRVLFHFGVGDDTAISLVGTDLPNPTPDTDEIKLIRFHVSSRHGALQAGPHEADGKCTFGNPYIGKATIQCIGRSNGKDLTVLFETDGSEPVKPR</sequence>
<evidence type="ECO:0000313" key="3">
    <source>
        <dbReference type="Proteomes" id="UP001201701"/>
    </source>
</evidence>
<gene>
    <name evidence="2" type="ORF">L4923_28810</name>
</gene>
<comment type="caution">
    <text evidence="2">The sequence shown here is derived from an EMBL/GenBank/DDBJ whole genome shotgun (WGS) entry which is preliminary data.</text>
</comment>
<organism evidence="2 3">
    <name type="scientific">Mesorhizobium retamae</name>
    <dbReference type="NCBI Taxonomy" id="2912854"/>
    <lineage>
        <taxon>Bacteria</taxon>
        <taxon>Pseudomonadati</taxon>
        <taxon>Pseudomonadota</taxon>
        <taxon>Alphaproteobacteria</taxon>
        <taxon>Hyphomicrobiales</taxon>
        <taxon>Phyllobacteriaceae</taxon>
        <taxon>Mesorhizobium</taxon>
    </lineage>
</organism>
<accession>A0ABS9QNL4</accession>
<keyword evidence="1" id="KW-0732">Signal</keyword>
<reference evidence="2 3" key="1">
    <citation type="submission" date="2022-02" db="EMBL/GenBank/DDBJ databases">
        <title>Draft genome sequence of Mezorhizobium retamae strain IRAMC:0171 isolated from Retama raetam nodules.</title>
        <authorList>
            <person name="Bengaied R."/>
            <person name="Sbissi I."/>
            <person name="Huber K."/>
            <person name="Ghodbane F."/>
            <person name="Nouioui I."/>
            <person name="Tarhouni M."/>
            <person name="Gtari M."/>
        </authorList>
    </citation>
    <scope>NUCLEOTIDE SEQUENCE [LARGE SCALE GENOMIC DNA]</scope>
    <source>
        <strain evidence="2 3">IRAMC:0171</strain>
    </source>
</reference>
<feature type="chain" id="PRO_5045719736" evidence="1">
    <location>
        <begin position="19"/>
        <end position="154"/>
    </location>
</feature>
<evidence type="ECO:0000313" key="2">
    <source>
        <dbReference type="EMBL" id="MCG7509043.1"/>
    </source>
</evidence>
<feature type="signal peptide" evidence="1">
    <location>
        <begin position="1"/>
        <end position="18"/>
    </location>
</feature>
<dbReference type="RefSeq" id="WP_239370541.1">
    <property type="nucleotide sequence ID" value="NZ_JAKREW010000066.1"/>
</dbReference>
<evidence type="ECO:0000256" key="1">
    <source>
        <dbReference type="SAM" id="SignalP"/>
    </source>
</evidence>
<proteinExistence type="predicted"/>
<dbReference type="Proteomes" id="UP001201701">
    <property type="component" value="Unassembled WGS sequence"/>
</dbReference>
<keyword evidence="3" id="KW-1185">Reference proteome</keyword>
<name>A0ABS9QNL4_9HYPH</name>